<feature type="region of interest" description="Disordered" evidence="1">
    <location>
        <begin position="88"/>
        <end position="142"/>
    </location>
</feature>
<feature type="chain" id="PRO_5008109900" evidence="2">
    <location>
        <begin position="20"/>
        <end position="471"/>
    </location>
</feature>
<evidence type="ECO:0000313" key="3">
    <source>
        <dbReference type="EMBL" id="OAV92046.1"/>
    </source>
</evidence>
<evidence type="ECO:0000256" key="1">
    <source>
        <dbReference type="SAM" id="MobiDB-lite"/>
    </source>
</evidence>
<reference evidence="4 5" key="3">
    <citation type="journal article" date="2017" name="G3 (Bethesda)">
        <title>Comparative analysis highlights variable genome content of wheat rusts and divergence of the mating loci.</title>
        <authorList>
            <person name="Cuomo C.A."/>
            <person name="Bakkeren G."/>
            <person name="Khalil H.B."/>
            <person name="Panwar V."/>
            <person name="Joly D."/>
            <person name="Linning R."/>
            <person name="Sakthikumar S."/>
            <person name="Song X."/>
            <person name="Adiconis X."/>
            <person name="Fan L."/>
            <person name="Goldberg J.M."/>
            <person name="Levin J.Z."/>
            <person name="Young S."/>
            <person name="Zeng Q."/>
            <person name="Anikster Y."/>
            <person name="Bruce M."/>
            <person name="Wang M."/>
            <person name="Yin C."/>
            <person name="McCallum B."/>
            <person name="Szabo L.J."/>
            <person name="Hulbert S."/>
            <person name="Chen X."/>
            <person name="Fellers J.P."/>
        </authorList>
    </citation>
    <scope>NUCLEOTIDE SEQUENCE</scope>
    <source>
        <strain evidence="5">Isolate 1-1 / race 1 (BBBD)</strain>
        <strain evidence="4">isolate 1-1 / race 1 (BBBD)</strain>
    </source>
</reference>
<organism evidence="3">
    <name type="scientific">Puccinia triticina (isolate 1-1 / race 1 (BBBD))</name>
    <name type="common">Brown leaf rust fungus</name>
    <dbReference type="NCBI Taxonomy" id="630390"/>
    <lineage>
        <taxon>Eukaryota</taxon>
        <taxon>Fungi</taxon>
        <taxon>Dikarya</taxon>
        <taxon>Basidiomycota</taxon>
        <taxon>Pucciniomycotina</taxon>
        <taxon>Pucciniomycetes</taxon>
        <taxon>Pucciniales</taxon>
        <taxon>Pucciniaceae</taxon>
        <taxon>Puccinia</taxon>
    </lineage>
</organism>
<dbReference type="EnsemblFungi" id="PTTG_12268-t43_1">
    <property type="protein sequence ID" value="PTTG_12268-t43_1-p1"/>
    <property type="gene ID" value="PTTG_12268"/>
</dbReference>
<reference evidence="3" key="1">
    <citation type="submission" date="2009-11" db="EMBL/GenBank/DDBJ databases">
        <authorList>
            <consortium name="The Broad Institute Genome Sequencing Platform"/>
            <person name="Ward D."/>
            <person name="Feldgarden M."/>
            <person name="Earl A."/>
            <person name="Young S.K."/>
            <person name="Zeng Q."/>
            <person name="Koehrsen M."/>
            <person name="Alvarado L."/>
            <person name="Berlin A."/>
            <person name="Bochicchio J."/>
            <person name="Borenstein D."/>
            <person name="Chapman S.B."/>
            <person name="Chen Z."/>
            <person name="Engels R."/>
            <person name="Freedman E."/>
            <person name="Gellesch M."/>
            <person name="Goldberg J."/>
            <person name="Griggs A."/>
            <person name="Gujja S."/>
            <person name="Heilman E."/>
            <person name="Heiman D."/>
            <person name="Hepburn T."/>
            <person name="Howarth C."/>
            <person name="Jen D."/>
            <person name="Larson L."/>
            <person name="Lewis B."/>
            <person name="Mehta T."/>
            <person name="Park D."/>
            <person name="Pearson M."/>
            <person name="Roberts A."/>
            <person name="Saif S."/>
            <person name="Shea T."/>
            <person name="Shenoy N."/>
            <person name="Sisk P."/>
            <person name="Stolte C."/>
            <person name="Sykes S."/>
            <person name="Thomson T."/>
            <person name="Walk T."/>
            <person name="White J."/>
            <person name="Yandava C."/>
            <person name="Izard J."/>
            <person name="Baranova O.V."/>
            <person name="Blanton J.M."/>
            <person name="Tanner A.C."/>
            <person name="Dewhirst F.E."/>
            <person name="Haas B."/>
            <person name="Nusbaum C."/>
            <person name="Birren B."/>
        </authorList>
    </citation>
    <scope>NUCLEOTIDE SEQUENCE [LARGE SCALE GENOMIC DNA]</scope>
    <source>
        <strain evidence="3">1-1 BBBD Race 1</strain>
    </source>
</reference>
<evidence type="ECO:0000313" key="4">
    <source>
        <dbReference type="EnsemblFungi" id="PTTG_12268-t43_1-p1"/>
    </source>
</evidence>
<feature type="signal peptide" evidence="2">
    <location>
        <begin position="1"/>
        <end position="19"/>
    </location>
</feature>
<feature type="compositionally biased region" description="Basic and acidic residues" evidence="1">
    <location>
        <begin position="110"/>
        <end position="132"/>
    </location>
</feature>
<feature type="compositionally biased region" description="Polar residues" evidence="1">
    <location>
        <begin position="89"/>
        <end position="100"/>
    </location>
</feature>
<reference evidence="3" key="2">
    <citation type="submission" date="2016-05" db="EMBL/GenBank/DDBJ databases">
        <title>Comparative analysis highlights variable genome content of wheat rusts and divergence of the mating loci.</title>
        <authorList>
            <person name="Cuomo C.A."/>
            <person name="Bakkeren G."/>
            <person name="Szabo L."/>
            <person name="Khalil H."/>
            <person name="Joly D."/>
            <person name="Goldberg J."/>
            <person name="Young S."/>
            <person name="Zeng Q."/>
            <person name="Fellers J."/>
        </authorList>
    </citation>
    <scope>NUCLEOTIDE SEQUENCE [LARGE SCALE GENOMIC DNA]</scope>
    <source>
        <strain evidence="3">1-1 BBBD Race 1</strain>
    </source>
</reference>
<keyword evidence="5" id="KW-1185">Reference proteome</keyword>
<evidence type="ECO:0000256" key="2">
    <source>
        <dbReference type="SAM" id="SignalP"/>
    </source>
</evidence>
<accession>A0A180GH27</accession>
<evidence type="ECO:0000313" key="5">
    <source>
        <dbReference type="Proteomes" id="UP000005240"/>
    </source>
</evidence>
<reference evidence="4" key="4">
    <citation type="submission" date="2025-05" db="UniProtKB">
        <authorList>
            <consortium name="EnsemblFungi"/>
        </authorList>
    </citation>
    <scope>IDENTIFICATION</scope>
    <source>
        <strain evidence="4">isolate 1-1 / race 1 (BBBD)</strain>
    </source>
</reference>
<sequence length="471" mass="53724">MSTPFIVFCLASCVVCSVSLNLPTYSVEKTIITADDGLELPDLNEPAPVRLSFEESSTCGQTIMHWSHAPGPSHLPGAKHVKPAMVSKMPSQEDTISHGQHPSGGPRKQKTVDLDSDQSPKRSKFEQDHRIQTSEGGTKQPMEIASFPVEISENGNNFKEAGQDIPHSTSYDSRRKVTSQATQPAFKVYDWDFLRARGLDDGTSNEPQKIELVSLFKDFRFEVTGGFYWVHPMKLQEVRRNFRQNRHKLNRNLKLLNSTKKGELLGQLVLKLSDEKLALDQYPTFSAIKSEFESKLGERTNELGKLANPPQISIRKIKSIQIFANNVSKISTFLAIFHLSLFKQHDVSDGDQFLLSRKTVEDILVFLRKFWTELVFADNQPSKHESVTELSEMLRFQLHSTFDNCVRYDKAIWYRRAWSVVDYWAVQHGKRSIAKDGQDTFPVELVNNMLLYSNPTFFSQPSKKPRSPWVR</sequence>
<protein>
    <submittedName>
        <fullName evidence="3 4">Uncharacterized protein</fullName>
    </submittedName>
</protein>
<dbReference type="EMBL" id="ADAS02000070">
    <property type="protein sequence ID" value="OAV92046.1"/>
    <property type="molecule type" value="Genomic_DNA"/>
</dbReference>
<dbReference type="VEuPathDB" id="FungiDB:PTTG_12268"/>
<keyword evidence="2" id="KW-0732">Signal</keyword>
<proteinExistence type="predicted"/>
<dbReference type="AlphaFoldDB" id="A0A180GH27"/>
<gene>
    <name evidence="3" type="ORF">PTTG_12268</name>
</gene>
<dbReference type="Proteomes" id="UP000005240">
    <property type="component" value="Unassembled WGS sequence"/>
</dbReference>
<dbReference type="OrthoDB" id="2495597at2759"/>
<name>A0A180GH27_PUCT1</name>